<organism evidence="6 8">
    <name type="scientific">Medicago truncatula</name>
    <name type="common">Barrel medic</name>
    <name type="synonym">Medicago tribuloides</name>
    <dbReference type="NCBI Taxonomy" id="3880"/>
    <lineage>
        <taxon>Eukaryota</taxon>
        <taxon>Viridiplantae</taxon>
        <taxon>Streptophyta</taxon>
        <taxon>Embryophyta</taxon>
        <taxon>Tracheophyta</taxon>
        <taxon>Spermatophyta</taxon>
        <taxon>Magnoliopsida</taxon>
        <taxon>eudicotyledons</taxon>
        <taxon>Gunneridae</taxon>
        <taxon>Pentapetalae</taxon>
        <taxon>rosids</taxon>
        <taxon>fabids</taxon>
        <taxon>Fabales</taxon>
        <taxon>Fabaceae</taxon>
        <taxon>Papilionoideae</taxon>
        <taxon>50 kb inversion clade</taxon>
        <taxon>NPAAA clade</taxon>
        <taxon>Hologalegina</taxon>
        <taxon>IRL clade</taxon>
        <taxon>Trifolieae</taxon>
        <taxon>Medicago</taxon>
    </lineage>
</organism>
<dbReference type="InterPro" id="IPR023278">
    <property type="entry name" value="Ethylene_insens-like_DNA-bd"/>
</dbReference>
<dbReference type="STRING" id="3880.G7IVH7"/>
<comment type="similarity">
    <text evidence="2">Belongs to the EIN3 family.</text>
</comment>
<dbReference type="HOGENOM" id="CLU_027306_1_0_1"/>
<dbReference type="AlphaFoldDB" id="G7IVH7"/>
<reference evidence="7" key="3">
    <citation type="submission" date="2015-04" db="UniProtKB">
        <authorList>
            <consortium name="EnsemblPlants"/>
        </authorList>
    </citation>
    <scope>IDENTIFICATION</scope>
    <source>
        <strain evidence="7">cv. Jemalong A17</strain>
    </source>
</reference>
<dbReference type="GO" id="GO:0003677">
    <property type="term" value="F:DNA binding"/>
    <property type="evidence" value="ECO:0000318"/>
    <property type="project" value="GO_Central"/>
</dbReference>
<name>G7IVH7_MEDTR</name>
<evidence type="ECO:0000256" key="2">
    <source>
        <dbReference type="ARBA" id="ARBA00009416"/>
    </source>
</evidence>
<dbReference type="FunFam" id="1.10.3180.10:FF:000001">
    <property type="entry name" value="Ethylene insensitive 3-like 1"/>
    <property type="match status" value="1"/>
</dbReference>
<dbReference type="PANTHER" id="PTHR33305:SF11">
    <property type="entry name" value="PROTEIN ETHYLENE INSENSITIVE 3"/>
    <property type="match status" value="1"/>
</dbReference>
<evidence type="ECO:0000259" key="5">
    <source>
        <dbReference type="Pfam" id="PF04873"/>
    </source>
</evidence>
<gene>
    <name evidence="7" type="primary">11423005</name>
    <name evidence="6" type="ordered locus">MTR_3g010790</name>
</gene>
<dbReference type="Pfam" id="PF04873">
    <property type="entry name" value="EIN3_DNA-bd"/>
    <property type="match status" value="1"/>
</dbReference>
<dbReference type="InterPro" id="IPR006957">
    <property type="entry name" value="EIN3"/>
</dbReference>
<evidence type="ECO:0000256" key="3">
    <source>
        <dbReference type="ARBA" id="ARBA00022745"/>
    </source>
</evidence>
<sequence length="503" mass="56636">MFKMMEFCDVRGFVYGVVPDNGKPLIGCSENLRGWWKDQVNFEKNGLAAIAKYEEERGVSTMNGMLLDEQVKPYSLYDLPDTILGSIVSSLMQHCDPPQRKHPLESGIPPPWWPTGNESWWIEMGFSKDIGPPPYKKPHDLKKVWKVCVLTAIIKHMSPNIQKIKSIARRSRSLQNRFTAKDTAIWLAVIDYEERLAREMYPESFLKSSCVGESSYASVETDDYDVECDEHNLEKPLSSCEGSDTNMVHQLEETNSSHHETSICIDPHYQDHDHGGSSMNNLVIESRGANKRKADQIGGSSNYSNQFQHGAPLDQHEQAAVPAVANQITIHAGNDSGEGEDVSIWMDMYNSCIEMENNTTMNHVVPTGNMTPTPSGDNQNFQPQIYTSTVQQKKSSTMMNTSMISTSLPVSNMIPTPGFNQNMQPQMEQNFYDQQGDANSNYNYHVPMHENVSIMTTLDTSFDELMAFNSQCDVEAYNNYALIESPNVATPSYDFSWPNNIGN</sequence>
<feature type="domain" description="Ethylene insensitive 3-like DNA-binding" evidence="5">
    <location>
        <begin position="1"/>
        <end position="193"/>
    </location>
</feature>
<dbReference type="SUPFAM" id="SSF116768">
    <property type="entry name" value="DNA-binding domain of EIN3-like"/>
    <property type="match status" value="1"/>
</dbReference>
<evidence type="ECO:0000313" key="7">
    <source>
        <dbReference type="EnsemblPlants" id="AES68615"/>
    </source>
</evidence>
<protein>
    <submittedName>
        <fullName evidence="6">Ethylene insensitive 3 family protein</fullName>
    </submittedName>
</protein>
<dbReference type="OrthoDB" id="1432407at2759"/>
<dbReference type="eggNOG" id="ENOG502QQSG">
    <property type="taxonomic scope" value="Eukaryota"/>
</dbReference>
<evidence type="ECO:0000313" key="8">
    <source>
        <dbReference type="Proteomes" id="UP000002051"/>
    </source>
</evidence>
<proteinExistence type="inferred from homology"/>
<comment type="subcellular location">
    <subcellularLocation>
        <location evidence="1">Nucleus</location>
    </subcellularLocation>
</comment>
<dbReference type="KEGG" id="mtr:11423005"/>
<keyword evidence="8" id="KW-1185">Reference proteome</keyword>
<accession>G7IVH7</accession>
<dbReference type="EnsemblPlants" id="AES68615">
    <property type="protein sequence ID" value="AES68615"/>
    <property type="gene ID" value="MTR_3g010790"/>
</dbReference>
<dbReference type="GO" id="GO:0003700">
    <property type="term" value="F:DNA-binding transcription factor activity"/>
    <property type="evidence" value="ECO:0000318"/>
    <property type="project" value="GO_Central"/>
</dbReference>
<accession>A0A0C3VB71</accession>
<dbReference type="PANTHER" id="PTHR33305">
    <property type="entry name" value="ETHYLENE INSENSITIVE 3-LIKE 2 PROTEIN"/>
    <property type="match status" value="1"/>
</dbReference>
<evidence type="ECO:0000256" key="4">
    <source>
        <dbReference type="ARBA" id="ARBA00023242"/>
    </source>
</evidence>
<dbReference type="GO" id="GO:0005634">
    <property type="term" value="C:nucleus"/>
    <property type="evidence" value="ECO:0007669"/>
    <property type="project" value="UniProtKB-SubCell"/>
</dbReference>
<dbReference type="Gene3D" id="1.10.3180.10">
    <property type="entry name" value="DNA-binding domain of EIN3-like"/>
    <property type="match status" value="1"/>
</dbReference>
<keyword evidence="4" id="KW-0539">Nucleus</keyword>
<reference evidence="6 8" key="2">
    <citation type="journal article" date="2014" name="BMC Genomics">
        <title>An improved genome release (version Mt4.0) for the model legume Medicago truncatula.</title>
        <authorList>
            <person name="Tang H."/>
            <person name="Krishnakumar V."/>
            <person name="Bidwell S."/>
            <person name="Rosen B."/>
            <person name="Chan A."/>
            <person name="Zhou S."/>
            <person name="Gentzbittel L."/>
            <person name="Childs K.L."/>
            <person name="Yandell M."/>
            <person name="Gundlach H."/>
            <person name="Mayer K.F."/>
            <person name="Schwartz D.C."/>
            <person name="Town C.D."/>
        </authorList>
    </citation>
    <scope>GENOME REANNOTATION</scope>
    <source>
        <strain evidence="7 8">cv. Jemalong A17</strain>
    </source>
</reference>
<dbReference type="PaxDb" id="3880-AES68615"/>
<dbReference type="GO" id="GO:0009873">
    <property type="term" value="P:ethylene-activated signaling pathway"/>
    <property type="evidence" value="ECO:0007669"/>
    <property type="project" value="UniProtKB-KW"/>
</dbReference>
<evidence type="ECO:0000256" key="1">
    <source>
        <dbReference type="ARBA" id="ARBA00004123"/>
    </source>
</evidence>
<keyword evidence="3" id="KW-0936">Ethylene signaling pathway</keyword>
<dbReference type="EMBL" id="CM001219">
    <property type="protein sequence ID" value="AES68615.2"/>
    <property type="molecule type" value="Genomic_DNA"/>
</dbReference>
<reference evidence="6 8" key="1">
    <citation type="journal article" date="2011" name="Nature">
        <title>The Medicago genome provides insight into the evolution of rhizobial symbioses.</title>
        <authorList>
            <person name="Young N.D."/>
            <person name="Debelle F."/>
            <person name="Oldroyd G.E."/>
            <person name="Geurts R."/>
            <person name="Cannon S.B."/>
            <person name="Udvardi M.K."/>
            <person name="Benedito V.A."/>
            <person name="Mayer K.F."/>
            <person name="Gouzy J."/>
            <person name="Schoof H."/>
            <person name="Van de Peer Y."/>
            <person name="Proost S."/>
            <person name="Cook D.R."/>
            <person name="Meyers B.C."/>
            <person name="Spannagl M."/>
            <person name="Cheung F."/>
            <person name="De Mita S."/>
            <person name="Krishnakumar V."/>
            <person name="Gundlach H."/>
            <person name="Zhou S."/>
            <person name="Mudge J."/>
            <person name="Bharti A.K."/>
            <person name="Murray J.D."/>
            <person name="Naoumkina M.A."/>
            <person name="Rosen B."/>
            <person name="Silverstein K.A."/>
            <person name="Tang H."/>
            <person name="Rombauts S."/>
            <person name="Zhao P.X."/>
            <person name="Zhou P."/>
            <person name="Barbe V."/>
            <person name="Bardou P."/>
            <person name="Bechner M."/>
            <person name="Bellec A."/>
            <person name="Berger A."/>
            <person name="Berges H."/>
            <person name="Bidwell S."/>
            <person name="Bisseling T."/>
            <person name="Choisne N."/>
            <person name="Couloux A."/>
            <person name="Denny R."/>
            <person name="Deshpande S."/>
            <person name="Dai X."/>
            <person name="Doyle J.J."/>
            <person name="Dudez A.M."/>
            <person name="Farmer A.D."/>
            <person name="Fouteau S."/>
            <person name="Franken C."/>
            <person name="Gibelin C."/>
            <person name="Gish J."/>
            <person name="Goldstein S."/>
            <person name="Gonzalez A.J."/>
            <person name="Green P.J."/>
            <person name="Hallab A."/>
            <person name="Hartog M."/>
            <person name="Hua A."/>
            <person name="Humphray S.J."/>
            <person name="Jeong D.H."/>
            <person name="Jing Y."/>
            <person name="Jocker A."/>
            <person name="Kenton S.M."/>
            <person name="Kim D.J."/>
            <person name="Klee K."/>
            <person name="Lai H."/>
            <person name="Lang C."/>
            <person name="Lin S."/>
            <person name="Macmil S.L."/>
            <person name="Magdelenat G."/>
            <person name="Matthews L."/>
            <person name="McCorrison J."/>
            <person name="Monaghan E.L."/>
            <person name="Mun J.H."/>
            <person name="Najar F.Z."/>
            <person name="Nicholson C."/>
            <person name="Noirot C."/>
            <person name="O'Bleness M."/>
            <person name="Paule C.R."/>
            <person name="Poulain J."/>
            <person name="Prion F."/>
            <person name="Qin B."/>
            <person name="Qu C."/>
            <person name="Retzel E.F."/>
            <person name="Riddle C."/>
            <person name="Sallet E."/>
            <person name="Samain S."/>
            <person name="Samson N."/>
            <person name="Sanders I."/>
            <person name="Saurat O."/>
            <person name="Scarpelli C."/>
            <person name="Schiex T."/>
            <person name="Segurens B."/>
            <person name="Severin A.J."/>
            <person name="Sherrier D.J."/>
            <person name="Shi R."/>
            <person name="Sims S."/>
            <person name="Singer S.R."/>
            <person name="Sinharoy S."/>
            <person name="Sterck L."/>
            <person name="Viollet A."/>
            <person name="Wang B.B."/>
            <person name="Wang K."/>
            <person name="Wang M."/>
            <person name="Wang X."/>
            <person name="Warfsmann J."/>
            <person name="Weissenbach J."/>
            <person name="White D.D."/>
            <person name="White J.D."/>
            <person name="Wiley G.B."/>
            <person name="Wincker P."/>
            <person name="Xing Y."/>
            <person name="Yang L."/>
            <person name="Yao Z."/>
            <person name="Ying F."/>
            <person name="Zhai J."/>
            <person name="Zhou L."/>
            <person name="Zuber A."/>
            <person name="Denarie J."/>
            <person name="Dixon R.A."/>
            <person name="May G.D."/>
            <person name="Schwartz D.C."/>
            <person name="Rogers J."/>
            <person name="Quetier F."/>
            <person name="Town C.D."/>
            <person name="Roe B.A."/>
        </authorList>
    </citation>
    <scope>NUCLEOTIDE SEQUENCE [LARGE SCALE GENOMIC DNA]</scope>
    <source>
        <strain evidence="6">A17</strain>
        <strain evidence="7 8">cv. Jemalong A17</strain>
    </source>
</reference>
<evidence type="ECO:0000313" key="6">
    <source>
        <dbReference type="EMBL" id="AES68615.2"/>
    </source>
</evidence>
<dbReference type="Proteomes" id="UP000002051">
    <property type="component" value="Chromosome 3"/>
</dbReference>
<dbReference type="InterPro" id="IPR047091">
    <property type="entry name" value="EIN3-like_DNA-bd"/>
</dbReference>